<evidence type="ECO:0000256" key="7">
    <source>
        <dbReference type="ARBA" id="ARBA00022756"/>
    </source>
</evidence>
<dbReference type="GO" id="GO:0010340">
    <property type="term" value="F:carboxyl-O-methyltransferase activity"/>
    <property type="evidence" value="ECO:0007669"/>
    <property type="project" value="UniProtKB-UniRule"/>
</dbReference>
<dbReference type="eggNOG" id="COG2226">
    <property type="taxonomic scope" value="Bacteria"/>
</dbReference>
<dbReference type="EC" id="2.1.1.197" evidence="3 8"/>
<dbReference type="EMBL" id="CP007637">
    <property type="protein sequence ID" value="AIB38966.1"/>
    <property type="molecule type" value="Genomic_DNA"/>
</dbReference>
<dbReference type="Proteomes" id="UP000027308">
    <property type="component" value="Chromosome"/>
</dbReference>
<reference evidence="10 12" key="1">
    <citation type="submission" date="2014-05" db="EMBL/GenBank/DDBJ databases">
        <title>Pseudomonas simiae WCS417.</title>
        <authorList>
            <person name="Berendsen R.L."/>
        </authorList>
    </citation>
    <scope>NUCLEOTIDE SEQUENCE [LARGE SCALE GENOMIC DNA]</scope>
    <source>
        <strain evidence="10 12">WCS417</strain>
    </source>
</reference>
<dbReference type="UniPathway" id="UPA00078"/>
<evidence type="ECO:0000313" key="12">
    <source>
        <dbReference type="Proteomes" id="UP000027308"/>
    </source>
</evidence>
<evidence type="ECO:0000256" key="3">
    <source>
        <dbReference type="ARBA" id="ARBA00012327"/>
    </source>
</evidence>
<dbReference type="InterPro" id="IPR011814">
    <property type="entry name" value="BioC"/>
</dbReference>
<dbReference type="SUPFAM" id="SSF53335">
    <property type="entry name" value="S-adenosyl-L-methionine-dependent methyltransferases"/>
    <property type="match status" value="1"/>
</dbReference>
<evidence type="ECO:0000259" key="9">
    <source>
        <dbReference type="Pfam" id="PF08241"/>
    </source>
</evidence>
<evidence type="ECO:0000256" key="5">
    <source>
        <dbReference type="ARBA" id="ARBA00022679"/>
    </source>
</evidence>
<gene>
    <name evidence="8 11" type="primary">bioC</name>
    <name evidence="11" type="ORF">GIW13_17650</name>
    <name evidence="10" type="ORF">PS417_25990</name>
</gene>
<dbReference type="Gene3D" id="3.40.50.150">
    <property type="entry name" value="Vaccinia Virus protein VP39"/>
    <property type="match status" value="1"/>
</dbReference>
<name>A0A1N7UD96_9PSED</name>
<proteinExistence type="inferred from homology"/>
<evidence type="ECO:0000313" key="13">
    <source>
        <dbReference type="Proteomes" id="UP000814078"/>
    </source>
</evidence>
<keyword evidence="4 8" id="KW-0489">Methyltransferase</keyword>
<evidence type="ECO:0000313" key="11">
    <source>
        <dbReference type="EMBL" id="MCF5320112.1"/>
    </source>
</evidence>
<evidence type="ECO:0000256" key="8">
    <source>
        <dbReference type="HAMAP-Rule" id="MF_00835"/>
    </source>
</evidence>
<evidence type="ECO:0000256" key="1">
    <source>
        <dbReference type="ARBA" id="ARBA00000852"/>
    </source>
</evidence>
<dbReference type="GO" id="GO:0032259">
    <property type="term" value="P:methylation"/>
    <property type="evidence" value="ECO:0007669"/>
    <property type="project" value="UniProtKB-KW"/>
</dbReference>
<dbReference type="Pfam" id="PF08241">
    <property type="entry name" value="Methyltransf_11"/>
    <property type="match status" value="1"/>
</dbReference>
<dbReference type="PANTHER" id="PTHR13090">
    <property type="entry name" value="ARGININE-HYDROXYLASE NDUFAF5, MITOCHONDRIAL"/>
    <property type="match status" value="1"/>
</dbReference>
<accession>A0A1N7UD96</accession>
<evidence type="ECO:0000313" key="10">
    <source>
        <dbReference type="EMBL" id="AIB38966.1"/>
    </source>
</evidence>
<evidence type="ECO:0000256" key="6">
    <source>
        <dbReference type="ARBA" id="ARBA00022691"/>
    </source>
</evidence>
<evidence type="ECO:0000256" key="2">
    <source>
        <dbReference type="ARBA" id="ARBA00004746"/>
    </source>
</evidence>
<feature type="domain" description="Methyltransferase type 11" evidence="9">
    <location>
        <begin position="58"/>
        <end position="151"/>
    </location>
</feature>
<comment type="pathway">
    <text evidence="2 8">Cofactor biosynthesis; biotin biosynthesis.</text>
</comment>
<keyword evidence="6 8" id="KW-0949">S-adenosyl-L-methionine</keyword>
<dbReference type="GO" id="GO:0009102">
    <property type="term" value="P:biotin biosynthetic process"/>
    <property type="evidence" value="ECO:0007669"/>
    <property type="project" value="UniProtKB-UniRule"/>
</dbReference>
<dbReference type="NCBIfam" id="TIGR02072">
    <property type="entry name" value="BioC"/>
    <property type="match status" value="1"/>
</dbReference>
<dbReference type="GO" id="GO:0008757">
    <property type="term" value="F:S-adenosylmethionine-dependent methyltransferase activity"/>
    <property type="evidence" value="ECO:0007669"/>
    <property type="project" value="InterPro"/>
</dbReference>
<dbReference type="GO" id="GO:0102130">
    <property type="term" value="F:malonyl-CoA methyltransferase activity"/>
    <property type="evidence" value="ECO:0007669"/>
    <property type="project" value="UniProtKB-EC"/>
</dbReference>
<dbReference type="AlphaFoldDB" id="A0A1N7UD96"/>
<protein>
    <recommendedName>
        <fullName evidence="3 8">Malonyl-[acyl-carrier protein] O-methyltransferase</fullName>
        <shortName evidence="8">Malonyl-ACP O-methyltransferase</shortName>
        <ecNumber evidence="3 8">2.1.1.197</ecNumber>
    </recommendedName>
    <alternativeName>
        <fullName evidence="8">Biotin synthesis protein BioC</fullName>
    </alternativeName>
</protein>
<dbReference type="EMBL" id="WKCM01000030">
    <property type="protein sequence ID" value="MCF5320112.1"/>
    <property type="molecule type" value="Genomic_DNA"/>
</dbReference>
<dbReference type="InterPro" id="IPR029063">
    <property type="entry name" value="SAM-dependent_MTases_sf"/>
</dbReference>
<comment type="similarity">
    <text evidence="8">Belongs to the methyltransferase superfamily.</text>
</comment>
<reference evidence="11 13" key="2">
    <citation type="submission" date="2019-11" db="EMBL/GenBank/DDBJ databases">
        <title>Epiphytic Pseudomonas syringae from cherry orchards.</title>
        <authorList>
            <person name="Hulin M.T."/>
        </authorList>
    </citation>
    <scope>NUCLEOTIDE SEQUENCE [LARGE SCALE GENOMIC DNA]</scope>
    <source>
        <strain evidence="11 13">PA-5-11C</strain>
    </source>
</reference>
<dbReference type="CDD" id="cd02440">
    <property type="entry name" value="AdoMet_MTases"/>
    <property type="match status" value="1"/>
</dbReference>
<dbReference type="InterPro" id="IPR050602">
    <property type="entry name" value="Malonyl-ACP_OMT"/>
</dbReference>
<comment type="catalytic activity">
    <reaction evidence="1 8">
        <text>malonyl-[ACP] + S-adenosyl-L-methionine = malonyl-[ACP] methyl ester + S-adenosyl-L-homocysteine</text>
        <dbReference type="Rhea" id="RHEA:17105"/>
        <dbReference type="Rhea" id="RHEA-COMP:9623"/>
        <dbReference type="Rhea" id="RHEA-COMP:9954"/>
        <dbReference type="ChEBI" id="CHEBI:57856"/>
        <dbReference type="ChEBI" id="CHEBI:59789"/>
        <dbReference type="ChEBI" id="CHEBI:78449"/>
        <dbReference type="ChEBI" id="CHEBI:78845"/>
        <dbReference type="EC" id="2.1.1.197"/>
    </reaction>
</comment>
<dbReference type="RefSeq" id="WP_010207019.1">
    <property type="nucleotide sequence ID" value="NZ_CP005975.1"/>
</dbReference>
<dbReference type="Proteomes" id="UP000814078">
    <property type="component" value="Unassembled WGS sequence"/>
</dbReference>
<sequence>MTDLSHAPLPGALPDKRQVAASFSRAAASYDSVAELQRAVGSQLLMRLPTDITPQRWLDMGCGTGYFSRMLGERLPASQGIALDIAEGMLNHARPLGGAEQFIAGDAERLPLKADSVELIFSSLAVQWCANFEAVLSEAYRVLQPGGVLAFTSLCVGTLEELRESWRAADGLVHVNRFRTFEGYQQLCAASGLRVVSLEQRPHVLHYPDVRSLTHELKALGAHNLNPGRPGGLTGRARIVALVQAYERFRQAPGLPATYQVVYAVLEKPL</sequence>
<keyword evidence="7 8" id="KW-0093">Biotin biosynthesis</keyword>
<evidence type="ECO:0000256" key="4">
    <source>
        <dbReference type="ARBA" id="ARBA00022603"/>
    </source>
</evidence>
<dbReference type="InterPro" id="IPR013216">
    <property type="entry name" value="Methyltransf_11"/>
</dbReference>
<dbReference type="OrthoDB" id="9760689at2"/>
<organism evidence="10 12">
    <name type="scientific">Pseudomonas simiae</name>
    <dbReference type="NCBI Taxonomy" id="321846"/>
    <lineage>
        <taxon>Bacteria</taxon>
        <taxon>Pseudomonadati</taxon>
        <taxon>Pseudomonadota</taxon>
        <taxon>Gammaproteobacteria</taxon>
        <taxon>Pseudomonadales</taxon>
        <taxon>Pseudomonadaceae</taxon>
        <taxon>Pseudomonas</taxon>
    </lineage>
</organism>
<keyword evidence="5 8" id="KW-0808">Transferase</keyword>
<keyword evidence="13" id="KW-1185">Reference proteome</keyword>
<dbReference type="HAMAP" id="MF_00835">
    <property type="entry name" value="BioC"/>
    <property type="match status" value="1"/>
</dbReference>
<comment type="function">
    <text evidence="8">Converts the free carboxyl group of a malonyl-thioester to its methyl ester by transfer of a methyl group from S-adenosyl-L-methionine (SAM). It allows to synthesize pimeloyl-ACP via the fatty acid synthetic pathway.</text>
</comment>
<dbReference type="PANTHER" id="PTHR13090:SF1">
    <property type="entry name" value="ARGININE-HYDROXYLASE NDUFAF5, MITOCHONDRIAL"/>
    <property type="match status" value="1"/>
</dbReference>